<dbReference type="InParanoid" id="A0A132B2U9"/>
<evidence type="ECO:0000256" key="1">
    <source>
        <dbReference type="SAM" id="MobiDB-lite"/>
    </source>
</evidence>
<gene>
    <name evidence="2" type="ORF">LY89DRAFT_692388</name>
</gene>
<protein>
    <submittedName>
        <fullName evidence="2">Uncharacterized protein</fullName>
    </submittedName>
</protein>
<evidence type="ECO:0000313" key="3">
    <source>
        <dbReference type="Proteomes" id="UP000070700"/>
    </source>
</evidence>
<dbReference type="RefSeq" id="XP_018060928.1">
    <property type="nucleotide sequence ID" value="XM_018216529.1"/>
</dbReference>
<accession>A0A132B2U9</accession>
<dbReference type="KEGG" id="psco:LY89DRAFT_692388"/>
<dbReference type="Proteomes" id="UP000070700">
    <property type="component" value="Unassembled WGS sequence"/>
</dbReference>
<evidence type="ECO:0000313" key="2">
    <source>
        <dbReference type="EMBL" id="KUJ06573.1"/>
    </source>
</evidence>
<sequence length="272" mass="30358">MSWMDSWSRPGKHAAIPPPLYSTQGDSARYCQSCGRIMSSSAKAGTAKLEEKKYCSSRCRSQKPGPQDRRIEDAFVRLLMADSKFEREPIPEALLNKRTKPLKGDPRVIVPCSVVEELIFGTRHDPTKTSGRKKNRASRVIGDENEELDGHGAELKQFTTQGFAGKVRPPQHLTDINGSIGGEKGRAEKGEETGEHAGRRKEGLRVTEEKERVKRAARRGVVFGFTVGDAKEAESEDKGNDHHARRKCEAMMKGKVVEPSFAKGDWGIRWRE</sequence>
<dbReference type="EMBL" id="KQ947445">
    <property type="protein sequence ID" value="KUJ06573.1"/>
    <property type="molecule type" value="Genomic_DNA"/>
</dbReference>
<proteinExistence type="predicted"/>
<organism evidence="2 3">
    <name type="scientific">Mollisia scopiformis</name>
    <name type="common">Conifer needle endophyte fungus</name>
    <name type="synonym">Phialocephala scopiformis</name>
    <dbReference type="NCBI Taxonomy" id="149040"/>
    <lineage>
        <taxon>Eukaryota</taxon>
        <taxon>Fungi</taxon>
        <taxon>Dikarya</taxon>
        <taxon>Ascomycota</taxon>
        <taxon>Pezizomycotina</taxon>
        <taxon>Leotiomycetes</taxon>
        <taxon>Helotiales</taxon>
        <taxon>Mollisiaceae</taxon>
        <taxon>Mollisia</taxon>
    </lineage>
</organism>
<dbReference type="OrthoDB" id="537467at2759"/>
<feature type="region of interest" description="Disordered" evidence="1">
    <location>
        <begin position="124"/>
        <end position="153"/>
    </location>
</feature>
<feature type="region of interest" description="Disordered" evidence="1">
    <location>
        <begin position="1"/>
        <end position="24"/>
    </location>
</feature>
<keyword evidence="3" id="KW-1185">Reference proteome</keyword>
<feature type="compositionally biased region" description="Basic and acidic residues" evidence="1">
    <location>
        <begin position="183"/>
        <end position="213"/>
    </location>
</feature>
<reference evidence="2 3" key="1">
    <citation type="submission" date="2015-10" db="EMBL/GenBank/DDBJ databases">
        <title>Full genome of DAOMC 229536 Phialocephala scopiformis, a fungal endophyte of spruce producing the potent anti-insectan compound rugulosin.</title>
        <authorList>
            <consortium name="DOE Joint Genome Institute"/>
            <person name="Walker A.K."/>
            <person name="Frasz S.L."/>
            <person name="Seifert K.A."/>
            <person name="Miller J.D."/>
            <person name="Mondo S.J."/>
            <person name="Labutti K."/>
            <person name="Lipzen A."/>
            <person name="Dockter R."/>
            <person name="Kennedy M."/>
            <person name="Grigoriev I.V."/>
            <person name="Spatafora J.W."/>
        </authorList>
    </citation>
    <scope>NUCLEOTIDE SEQUENCE [LARGE SCALE GENOMIC DNA]</scope>
    <source>
        <strain evidence="2 3">CBS 120377</strain>
    </source>
</reference>
<feature type="region of interest" description="Disordered" evidence="1">
    <location>
        <begin position="165"/>
        <end position="213"/>
    </location>
</feature>
<dbReference type="AlphaFoldDB" id="A0A132B2U9"/>
<dbReference type="GeneID" id="28826255"/>
<name>A0A132B2U9_MOLSC</name>